<feature type="compositionally biased region" description="Basic and acidic residues" evidence="1">
    <location>
        <begin position="557"/>
        <end position="577"/>
    </location>
</feature>
<feature type="compositionally biased region" description="Low complexity" evidence="1">
    <location>
        <begin position="519"/>
        <end position="542"/>
    </location>
</feature>
<feature type="region of interest" description="Disordered" evidence="1">
    <location>
        <begin position="686"/>
        <end position="718"/>
    </location>
</feature>
<sequence>MASIAAAGAAAAAIGMWYSQRRQPTVSEFTEPPTNWGEAMLRLHEVVRISWKEALSKLGVWRLDHLLAIRHLSNRDMSAEIAADAARCGTLVEDGDEWIEKLDAIALAAGYNRTLRGARNLEQIVAKLDPSRADILMSQLRPAILQPAYILVRDRVEKKLFFVIRGTHSVRDTVTSLTANSRPHHAIGEDGAPVLGHAHAGFLSTARWLVKTCKNDLVAAQTANPGYTLTVVGHSLGAGTAVLLTQILREQDGGKNPFANVECIAFACPSCLSRELSESCRSFVTTLVSNADIVPYVSFSKVSELQSQIVSAAWEQQVLKKWRETTRALAASACAAPRAGRSNTLGPSDTVRHASDRIDRGPHFLCQVPGSLTCGFGGPPRVKSRTGTYRDGSANTHTHGELPEATSSDSRAFDVAHLPGAAAGGSFRPRRWLGAQLRSLTRGFEAPGNLKGGKLRQLAGLGGALIAGCVAPRKPANTRTAEYASEDPRARSTPGRRNAESPERESPRTQTMATTRNTAWPAESPSASSAAAREAAAGAARAVGERLEKSAPTSSGHRADHATDRATDRAPLSRDDDPLPQWTDELASARDLVLELDEDEELLARAQGEAAQEVLRLQEELSVIQAAEIRSASRAASTAGGDSDSDEEDRSPLAAPKASWSSMASLLGPGAPADVVAAADEVEAAIQGPDEIRPGSYEPRCVSKAGGGGSGGDDDADDVRGQQLLAQHVLAERIATGRGGSDWRAVQLERRASRGSLVGSDNEGAAEDTAFTVKLYPAGRILHMVRADPKDPTDPTDANGGEGVGDASSRVEEPVAAAPGSAEWRARFRMYADVSVDMYDSIKLSRTMLSDHFLPKYLEALEDVLWSMKKKKEDEAVGRATGRTR</sequence>
<feature type="region of interest" description="Disordered" evidence="1">
    <location>
        <begin position="474"/>
        <end position="582"/>
    </location>
</feature>
<accession>A0A7S0PU95</accession>
<dbReference type="GO" id="GO:0006629">
    <property type="term" value="P:lipid metabolic process"/>
    <property type="evidence" value="ECO:0007669"/>
    <property type="project" value="InterPro"/>
</dbReference>
<feature type="region of interest" description="Disordered" evidence="1">
    <location>
        <begin position="630"/>
        <end position="661"/>
    </location>
</feature>
<reference evidence="3" key="1">
    <citation type="submission" date="2021-01" db="EMBL/GenBank/DDBJ databases">
        <authorList>
            <person name="Corre E."/>
            <person name="Pelletier E."/>
            <person name="Niang G."/>
            <person name="Scheremetjew M."/>
            <person name="Finn R."/>
            <person name="Kale V."/>
            <person name="Holt S."/>
            <person name="Cochrane G."/>
            <person name="Meng A."/>
            <person name="Brown T."/>
            <person name="Cohen L."/>
        </authorList>
    </citation>
    <scope>NUCLEOTIDE SEQUENCE</scope>
    <source>
        <strain evidence="3">CCMP494</strain>
    </source>
</reference>
<dbReference type="EMBL" id="HBEV01011596">
    <property type="protein sequence ID" value="CAD8591600.1"/>
    <property type="molecule type" value="Transcribed_RNA"/>
</dbReference>
<feature type="domain" description="Fungal lipase-type" evidence="2">
    <location>
        <begin position="162"/>
        <end position="299"/>
    </location>
</feature>
<gene>
    <name evidence="3" type="ORF">MSP1404_LOCUS9004</name>
</gene>
<dbReference type="AlphaFoldDB" id="A0A7S0PU95"/>
<feature type="region of interest" description="Disordered" evidence="1">
    <location>
        <begin position="385"/>
        <end position="410"/>
    </location>
</feature>
<feature type="compositionally biased region" description="Basic and acidic residues" evidence="1">
    <location>
        <begin position="497"/>
        <end position="507"/>
    </location>
</feature>
<evidence type="ECO:0000256" key="1">
    <source>
        <dbReference type="SAM" id="MobiDB-lite"/>
    </source>
</evidence>
<dbReference type="InterPro" id="IPR029058">
    <property type="entry name" value="AB_hydrolase_fold"/>
</dbReference>
<dbReference type="CDD" id="cd00519">
    <property type="entry name" value="Lipase_3"/>
    <property type="match status" value="1"/>
</dbReference>
<feature type="region of interest" description="Disordered" evidence="1">
    <location>
        <begin position="786"/>
        <end position="816"/>
    </location>
</feature>
<feature type="compositionally biased region" description="Low complexity" evidence="1">
    <location>
        <begin position="630"/>
        <end position="642"/>
    </location>
</feature>
<evidence type="ECO:0000259" key="2">
    <source>
        <dbReference type="Pfam" id="PF01764"/>
    </source>
</evidence>
<evidence type="ECO:0000313" key="3">
    <source>
        <dbReference type="EMBL" id="CAD8591600.1"/>
    </source>
</evidence>
<dbReference type="Gene3D" id="3.40.50.1820">
    <property type="entry name" value="alpha/beta hydrolase"/>
    <property type="match status" value="1"/>
</dbReference>
<protein>
    <recommendedName>
        <fullName evidence="2">Fungal lipase-type domain-containing protein</fullName>
    </recommendedName>
</protein>
<dbReference type="SUPFAM" id="SSF53474">
    <property type="entry name" value="alpha/beta-Hydrolases"/>
    <property type="match status" value="1"/>
</dbReference>
<dbReference type="Pfam" id="PF01764">
    <property type="entry name" value="Lipase_3"/>
    <property type="match status" value="1"/>
</dbReference>
<dbReference type="InterPro" id="IPR002921">
    <property type="entry name" value="Fungal_lipase-type"/>
</dbReference>
<feature type="compositionally biased region" description="Polar residues" evidence="1">
    <location>
        <begin position="508"/>
        <end position="518"/>
    </location>
</feature>
<name>A0A7S0PU95_MICPS</name>
<dbReference type="PANTHER" id="PTHR46023:SF6">
    <property type="entry name" value="LIPASE CLASS 3 FAMILY PROTEIN"/>
    <property type="match status" value="1"/>
</dbReference>
<organism evidence="3">
    <name type="scientific">Micromonas pusilla</name>
    <name type="common">Picoplanktonic green alga</name>
    <name type="synonym">Chromulina pusilla</name>
    <dbReference type="NCBI Taxonomy" id="38833"/>
    <lineage>
        <taxon>Eukaryota</taxon>
        <taxon>Viridiplantae</taxon>
        <taxon>Chlorophyta</taxon>
        <taxon>Mamiellophyceae</taxon>
        <taxon>Mamiellales</taxon>
        <taxon>Mamiellaceae</taxon>
        <taxon>Micromonas</taxon>
    </lineage>
</organism>
<dbReference type="PANTHER" id="PTHR46023">
    <property type="entry name" value="LIPASE CLASS 3 PROTEIN-LIKE"/>
    <property type="match status" value="1"/>
</dbReference>
<proteinExistence type="predicted"/>